<dbReference type="PANTHER" id="PTHR42760:SF122">
    <property type="entry name" value="NAD(P)-BINDING PROTEIN"/>
    <property type="match status" value="1"/>
</dbReference>
<evidence type="ECO:0000256" key="2">
    <source>
        <dbReference type="ARBA" id="ARBA00023002"/>
    </source>
</evidence>
<protein>
    <submittedName>
        <fullName evidence="3">3-oxoacyl-[acyl-carrier protein] reductase</fullName>
    </submittedName>
</protein>
<comment type="similarity">
    <text evidence="1">Belongs to the short-chain dehydrogenases/reductases (SDR) family.</text>
</comment>
<proteinExistence type="inferred from homology"/>
<dbReference type="PRINTS" id="PR00081">
    <property type="entry name" value="GDHRDH"/>
</dbReference>
<gene>
    <name evidence="3" type="ORF">Rhow_009042</name>
</gene>
<dbReference type="PRINTS" id="PR00080">
    <property type="entry name" value="SDRFAMILY"/>
</dbReference>
<dbReference type="InterPro" id="IPR036291">
    <property type="entry name" value="NAD(P)-bd_dom_sf"/>
</dbReference>
<dbReference type="GO" id="GO:0016616">
    <property type="term" value="F:oxidoreductase activity, acting on the CH-OH group of donors, NAD or NADP as acceptor"/>
    <property type="evidence" value="ECO:0007669"/>
    <property type="project" value="TreeGrafter"/>
</dbReference>
<evidence type="ECO:0000313" key="4">
    <source>
        <dbReference type="Proteomes" id="UP000287519"/>
    </source>
</evidence>
<accession>A0A402CM13</accession>
<dbReference type="FunFam" id="3.40.50.720:FF:000084">
    <property type="entry name" value="Short-chain dehydrogenase reductase"/>
    <property type="match status" value="1"/>
</dbReference>
<dbReference type="EMBL" id="BHYM01000099">
    <property type="protein sequence ID" value="GCE44621.1"/>
    <property type="molecule type" value="Genomic_DNA"/>
</dbReference>
<keyword evidence="4" id="KW-1185">Reference proteome</keyword>
<dbReference type="SUPFAM" id="SSF51735">
    <property type="entry name" value="NAD(P)-binding Rossmann-fold domains"/>
    <property type="match status" value="1"/>
</dbReference>
<dbReference type="Gene3D" id="3.40.50.720">
    <property type="entry name" value="NAD(P)-binding Rossmann-like Domain"/>
    <property type="match status" value="1"/>
</dbReference>
<reference evidence="3 4" key="1">
    <citation type="submission" date="2018-11" db="EMBL/GenBank/DDBJ databases">
        <title>Microbial catabolism of amino acid.</title>
        <authorList>
            <person name="Hibi M."/>
            <person name="Ogawa J."/>
        </authorList>
    </citation>
    <scope>NUCLEOTIDE SEQUENCE [LARGE SCALE GENOMIC DNA]</scope>
    <source>
        <strain evidence="3 4">C31-06</strain>
    </source>
</reference>
<dbReference type="OrthoDB" id="7064009at2"/>
<organism evidence="3 4">
    <name type="scientific">Rhodococcus wratislaviensis</name>
    <name type="common">Tsukamurella wratislaviensis</name>
    <dbReference type="NCBI Taxonomy" id="44752"/>
    <lineage>
        <taxon>Bacteria</taxon>
        <taxon>Bacillati</taxon>
        <taxon>Actinomycetota</taxon>
        <taxon>Actinomycetes</taxon>
        <taxon>Mycobacteriales</taxon>
        <taxon>Nocardiaceae</taxon>
        <taxon>Rhodococcus</taxon>
    </lineage>
</organism>
<dbReference type="AlphaFoldDB" id="A0A402CM13"/>
<evidence type="ECO:0000256" key="1">
    <source>
        <dbReference type="ARBA" id="ARBA00006484"/>
    </source>
</evidence>
<name>A0A402CM13_RHOWR</name>
<dbReference type="GO" id="GO:0048038">
    <property type="term" value="F:quinone binding"/>
    <property type="evidence" value="ECO:0007669"/>
    <property type="project" value="TreeGrafter"/>
</dbReference>
<comment type="caution">
    <text evidence="3">The sequence shown here is derived from an EMBL/GenBank/DDBJ whole genome shotgun (WGS) entry which is preliminary data.</text>
</comment>
<evidence type="ECO:0000313" key="3">
    <source>
        <dbReference type="EMBL" id="GCE44621.1"/>
    </source>
</evidence>
<dbReference type="InterPro" id="IPR002347">
    <property type="entry name" value="SDR_fam"/>
</dbReference>
<keyword evidence="2" id="KW-0560">Oxidoreductase</keyword>
<dbReference type="Pfam" id="PF13561">
    <property type="entry name" value="adh_short_C2"/>
    <property type="match status" value="1"/>
</dbReference>
<dbReference type="Proteomes" id="UP000287519">
    <property type="component" value="Unassembled WGS sequence"/>
</dbReference>
<dbReference type="PANTHER" id="PTHR42760">
    <property type="entry name" value="SHORT-CHAIN DEHYDROGENASES/REDUCTASES FAMILY MEMBER"/>
    <property type="match status" value="1"/>
</dbReference>
<sequence>MSRETELTVPDLPRNGRLAGRTAIVTGAGSSGALAGTGAAMAILFASEGAQVLIVDVERARAEHTLRAVRAVGGTADLAVADITDPAMCQRAADLALERFGSVDILVNNAAIAPDERANTDELWQRVVDINLRGAKLMCDAAIPHMRSAGGGSIVMIGSIAGMRGGGGIAYSAAKAGMVGMAKAMAFTYGRDGIRANTVAPGHVAIPMGLGYSGGGWDGEVNAREMRAQAGLTGTEGSGWDVAYTALFFASDESRYVTAATIAVDAGTTEVMPIVMHPYLAGSVGPGNGHSA</sequence>
<dbReference type="GO" id="GO:0006633">
    <property type="term" value="P:fatty acid biosynthetic process"/>
    <property type="evidence" value="ECO:0007669"/>
    <property type="project" value="TreeGrafter"/>
</dbReference>